<dbReference type="AlphaFoldDB" id="A0A0C5VMQ8"/>
<dbReference type="RefSeq" id="WP_044617843.1">
    <property type="nucleotide sequence ID" value="NZ_CP007142.1"/>
</dbReference>
<organism evidence="1 2">
    <name type="scientific">Gynuella sunshinyii YC6258</name>
    <dbReference type="NCBI Taxonomy" id="1445510"/>
    <lineage>
        <taxon>Bacteria</taxon>
        <taxon>Pseudomonadati</taxon>
        <taxon>Pseudomonadota</taxon>
        <taxon>Gammaproteobacteria</taxon>
        <taxon>Oceanospirillales</taxon>
        <taxon>Saccharospirillaceae</taxon>
        <taxon>Gynuella</taxon>
    </lineage>
</organism>
<protein>
    <recommendedName>
        <fullName evidence="3">PD(D/E)XK endonuclease domain-containing protein</fullName>
    </recommendedName>
</protein>
<sequence length="159" mass="18243">MQLKLVDYSELNSRQKENYNFQKVSAVLADYGFVTLRLTDDWQGADFIAQHIDGERFLKVQLKGRLTFCKKYVGKDLYIAFYETGEWYLLPHDEVLAMVIESSTMADSKSWAEVGEYSFSRLSKNMKILLQPYRIYPNSEAATANNAIEPTLVPRAAHG</sequence>
<evidence type="ECO:0000313" key="2">
    <source>
        <dbReference type="Proteomes" id="UP000032266"/>
    </source>
</evidence>
<gene>
    <name evidence="1" type="ORF">YC6258_03560</name>
</gene>
<reference evidence="1 2" key="1">
    <citation type="submission" date="2014-01" db="EMBL/GenBank/DDBJ databases">
        <title>Full genme sequencing of cellulolytic bacterium Gynuella sunshinyii YC6258T gen. nov., sp. nov.</title>
        <authorList>
            <person name="Khan H."/>
            <person name="Chung E.J."/>
            <person name="Chung Y.R."/>
        </authorList>
    </citation>
    <scope>NUCLEOTIDE SEQUENCE [LARGE SCALE GENOMIC DNA]</scope>
    <source>
        <strain evidence="1 2">YC6258</strain>
    </source>
</reference>
<keyword evidence="2" id="KW-1185">Reference proteome</keyword>
<proteinExistence type="predicted"/>
<dbReference type="Proteomes" id="UP000032266">
    <property type="component" value="Chromosome"/>
</dbReference>
<accession>A0A0C5VMQ8</accession>
<evidence type="ECO:0008006" key="3">
    <source>
        <dbReference type="Google" id="ProtNLM"/>
    </source>
</evidence>
<name>A0A0C5VMQ8_9GAMM</name>
<dbReference type="STRING" id="1445510.YC6258_03560"/>
<dbReference type="KEGG" id="gsn:YC6258_03560"/>
<evidence type="ECO:0000313" key="1">
    <source>
        <dbReference type="EMBL" id="AJQ95596.1"/>
    </source>
</evidence>
<dbReference type="HOGENOM" id="CLU_152360_0_0_6"/>
<dbReference type="EMBL" id="CP007142">
    <property type="protein sequence ID" value="AJQ95596.1"/>
    <property type="molecule type" value="Genomic_DNA"/>
</dbReference>